<dbReference type="RefSeq" id="XP_068353678.1">
    <property type="nucleotide sequence ID" value="XM_068493946.1"/>
</dbReference>
<keyword evidence="2" id="KW-1185">Reference proteome</keyword>
<name>A0A1J4JSQ3_9EUKA</name>
<evidence type="ECO:0000313" key="2">
    <source>
        <dbReference type="Proteomes" id="UP000179807"/>
    </source>
</evidence>
<dbReference type="Proteomes" id="UP000179807">
    <property type="component" value="Unassembled WGS sequence"/>
</dbReference>
<proteinExistence type="predicted"/>
<gene>
    <name evidence="1" type="ORF">TRFO_07856</name>
</gene>
<sequence>MKTYKTSQIAQKICNFNTKTRFKYRWITPNSDITVNIRNFGVNSFSTLLKIYYSDKYGEYSAHTSKDNISLSVKPKVTAPYLSLEISTLDQILPILIGSYSCDLSKHATAIVNTKYTIGTFLPYVLLEYKYNLSFFGMVFKTTLNPDNDMHYPRMFGDIYVTDETNKASLTFDVENLTSPKAEIGLHLSNKRSYLDFLVRNTLSMELSFSNEFQFKGNSFGFRNVIERDSDGNIGKKASVGFRKPTQNGYFGMYISTDKKLASKAKYRLNNQYEVSGVISFNNFVFDEPKFAFSICKFTEDDGNISSKDLNRTMHPTSKM</sequence>
<reference evidence="1" key="1">
    <citation type="submission" date="2016-10" db="EMBL/GenBank/DDBJ databases">
        <authorList>
            <person name="Benchimol M."/>
            <person name="Almeida L.G."/>
            <person name="Vasconcelos A.T."/>
            <person name="Perreira-Neves A."/>
            <person name="Rosa I.A."/>
            <person name="Tasca T."/>
            <person name="Bogo M.R."/>
            <person name="de Souza W."/>
        </authorList>
    </citation>
    <scope>NUCLEOTIDE SEQUENCE [LARGE SCALE GENOMIC DNA]</scope>
    <source>
        <strain evidence="1">K</strain>
    </source>
</reference>
<evidence type="ECO:0000313" key="1">
    <source>
        <dbReference type="EMBL" id="OHT00542.1"/>
    </source>
</evidence>
<dbReference type="VEuPathDB" id="TrichDB:TRFO_07856"/>
<dbReference type="EMBL" id="MLAK01000949">
    <property type="protein sequence ID" value="OHT00542.1"/>
    <property type="molecule type" value="Genomic_DNA"/>
</dbReference>
<organism evidence="1 2">
    <name type="scientific">Tritrichomonas foetus</name>
    <dbReference type="NCBI Taxonomy" id="1144522"/>
    <lineage>
        <taxon>Eukaryota</taxon>
        <taxon>Metamonada</taxon>
        <taxon>Parabasalia</taxon>
        <taxon>Tritrichomonadida</taxon>
        <taxon>Tritrichomonadidae</taxon>
        <taxon>Tritrichomonas</taxon>
    </lineage>
</organism>
<accession>A0A1J4JSQ3</accession>
<dbReference type="AlphaFoldDB" id="A0A1J4JSQ3"/>
<comment type="caution">
    <text evidence="1">The sequence shown here is derived from an EMBL/GenBank/DDBJ whole genome shotgun (WGS) entry which is preliminary data.</text>
</comment>
<protein>
    <submittedName>
        <fullName evidence="1">Uncharacterized protein</fullName>
    </submittedName>
</protein>
<dbReference type="GeneID" id="94828650"/>